<dbReference type="Proteomes" id="UP000005566">
    <property type="component" value="Unassembled WGS sequence"/>
</dbReference>
<name>H7FUL9_FLAFP</name>
<dbReference type="AlphaFoldDB" id="H7FUL9"/>
<protein>
    <submittedName>
        <fullName evidence="1">Uncharacterized protein</fullName>
    </submittedName>
</protein>
<dbReference type="EMBL" id="AHKF01000020">
    <property type="protein sequence ID" value="EIA07966.1"/>
    <property type="molecule type" value="Genomic_DNA"/>
</dbReference>
<evidence type="ECO:0000313" key="2">
    <source>
        <dbReference type="Proteomes" id="UP000005566"/>
    </source>
</evidence>
<accession>H7FUL9</accession>
<organism evidence="1 2">
    <name type="scientific">Flavobacterium frigoris (strain PS1)</name>
    <dbReference type="NCBI Taxonomy" id="1086011"/>
    <lineage>
        <taxon>Bacteria</taxon>
        <taxon>Pseudomonadati</taxon>
        <taxon>Bacteroidota</taxon>
        <taxon>Flavobacteriia</taxon>
        <taxon>Flavobacteriales</taxon>
        <taxon>Flavobacteriaceae</taxon>
        <taxon>Flavobacterium</taxon>
    </lineage>
</organism>
<keyword evidence="2" id="KW-1185">Reference proteome</keyword>
<reference evidence="1 2" key="1">
    <citation type="journal article" date="2014" name="Acta Crystallogr. D">
        <title>Structure-based characterization and antifreeze properties of a hyperactive ice-binding protein from the Antarctic bacterium Flavobacterium frigoris PS1.</title>
        <authorList>
            <person name="Do H."/>
            <person name="Kim S.J."/>
            <person name="Kim H.J."/>
            <person name="Lee J.H."/>
        </authorList>
    </citation>
    <scope>NUCLEOTIDE SEQUENCE [LARGE SCALE GENOMIC DNA]</scope>
    <source>
        <strain evidence="1 2">PS1</strain>
    </source>
</reference>
<comment type="caution">
    <text evidence="1">The sequence shown here is derived from an EMBL/GenBank/DDBJ whole genome shotgun (WGS) entry which is preliminary data.</text>
</comment>
<evidence type="ECO:0000313" key="1">
    <source>
        <dbReference type="EMBL" id="EIA07966.1"/>
    </source>
</evidence>
<gene>
    <name evidence="1" type="ORF">HJ01_02834</name>
</gene>
<sequence length="48" mass="5901">MINKKIFFSNILTRKWKLLFGGLLQWYYKKQIILFISYNLHLKIIIAK</sequence>
<proteinExistence type="predicted"/>